<protein>
    <submittedName>
        <fullName evidence="10">Amino acid ABC transporter permease</fullName>
    </submittedName>
</protein>
<keyword evidence="6 8" id="KW-1133">Transmembrane helix</keyword>
<dbReference type="InterPro" id="IPR010065">
    <property type="entry name" value="AA_ABC_transptr_permease_3TM"/>
</dbReference>
<gene>
    <name evidence="10" type="ORF">GCM10023351_27530</name>
</gene>
<dbReference type="SUPFAM" id="SSF161098">
    <property type="entry name" value="MetI-like"/>
    <property type="match status" value="1"/>
</dbReference>
<evidence type="ECO:0000256" key="2">
    <source>
        <dbReference type="ARBA" id="ARBA00022448"/>
    </source>
</evidence>
<evidence type="ECO:0000313" key="11">
    <source>
        <dbReference type="Proteomes" id="UP001501645"/>
    </source>
</evidence>
<comment type="subcellular location">
    <subcellularLocation>
        <location evidence="1 8">Cell membrane</location>
        <topology evidence="1 8">Multi-pass membrane protein</topology>
    </subcellularLocation>
</comment>
<dbReference type="InterPro" id="IPR000515">
    <property type="entry name" value="MetI-like"/>
</dbReference>
<evidence type="ECO:0000256" key="7">
    <source>
        <dbReference type="ARBA" id="ARBA00023136"/>
    </source>
</evidence>
<comment type="similarity">
    <text evidence="8">Belongs to the binding-protein-dependent transport system permease family.</text>
</comment>
<keyword evidence="5" id="KW-0029">Amino-acid transport</keyword>
<dbReference type="NCBIfam" id="TIGR01726">
    <property type="entry name" value="HEQRo_perm_3TM"/>
    <property type="match status" value="1"/>
</dbReference>
<keyword evidence="2 8" id="KW-0813">Transport</keyword>
<keyword evidence="11" id="KW-1185">Reference proteome</keyword>
<keyword evidence="4 8" id="KW-0812">Transmembrane</keyword>
<keyword evidence="7 8" id="KW-0472">Membrane</keyword>
<reference evidence="11" key="1">
    <citation type="journal article" date="2019" name="Int. J. Syst. Evol. Microbiol.">
        <title>The Global Catalogue of Microorganisms (GCM) 10K type strain sequencing project: providing services to taxonomists for standard genome sequencing and annotation.</title>
        <authorList>
            <consortium name="The Broad Institute Genomics Platform"/>
            <consortium name="The Broad Institute Genome Sequencing Center for Infectious Disease"/>
            <person name="Wu L."/>
            <person name="Ma J."/>
        </authorList>
    </citation>
    <scope>NUCLEOTIDE SEQUENCE [LARGE SCALE GENOMIC DNA]</scope>
    <source>
        <strain evidence="11">JCM 18537</strain>
    </source>
</reference>
<dbReference type="PROSITE" id="PS50928">
    <property type="entry name" value="ABC_TM1"/>
    <property type="match status" value="1"/>
</dbReference>
<proteinExistence type="inferred from homology"/>
<feature type="domain" description="ABC transmembrane type-1" evidence="9">
    <location>
        <begin position="12"/>
        <end position="203"/>
    </location>
</feature>
<dbReference type="PANTHER" id="PTHR30614">
    <property type="entry name" value="MEMBRANE COMPONENT OF AMINO ACID ABC TRANSPORTER"/>
    <property type="match status" value="1"/>
</dbReference>
<evidence type="ECO:0000256" key="1">
    <source>
        <dbReference type="ARBA" id="ARBA00004651"/>
    </source>
</evidence>
<dbReference type="EMBL" id="BAABKO010000005">
    <property type="protein sequence ID" value="GAA4780977.1"/>
    <property type="molecule type" value="Genomic_DNA"/>
</dbReference>
<dbReference type="Proteomes" id="UP001501645">
    <property type="component" value="Unassembled WGS sequence"/>
</dbReference>
<dbReference type="InterPro" id="IPR035906">
    <property type="entry name" value="MetI-like_sf"/>
</dbReference>
<evidence type="ECO:0000256" key="6">
    <source>
        <dbReference type="ARBA" id="ARBA00022989"/>
    </source>
</evidence>
<dbReference type="RefSeq" id="WP_345440197.1">
    <property type="nucleotide sequence ID" value="NZ_BAABKO010000005.1"/>
</dbReference>
<keyword evidence="3" id="KW-1003">Cell membrane</keyword>
<feature type="transmembrane region" description="Helical" evidence="8">
    <location>
        <begin position="78"/>
        <end position="97"/>
    </location>
</feature>
<name>A0ABP9AHW5_9MICO</name>
<evidence type="ECO:0000313" key="10">
    <source>
        <dbReference type="EMBL" id="GAA4780977.1"/>
    </source>
</evidence>
<evidence type="ECO:0000256" key="4">
    <source>
        <dbReference type="ARBA" id="ARBA00022692"/>
    </source>
</evidence>
<feature type="transmembrane region" description="Helical" evidence="8">
    <location>
        <begin position="54"/>
        <end position="71"/>
    </location>
</feature>
<dbReference type="PANTHER" id="PTHR30614:SF0">
    <property type="entry name" value="L-CYSTINE TRANSPORT SYSTEM PERMEASE PROTEIN TCYL"/>
    <property type="match status" value="1"/>
</dbReference>
<organism evidence="10 11">
    <name type="scientific">Microbacterium gilvum</name>
    <dbReference type="NCBI Taxonomy" id="1336204"/>
    <lineage>
        <taxon>Bacteria</taxon>
        <taxon>Bacillati</taxon>
        <taxon>Actinomycetota</taxon>
        <taxon>Actinomycetes</taxon>
        <taxon>Micrococcales</taxon>
        <taxon>Microbacteriaceae</taxon>
        <taxon>Microbacterium</taxon>
    </lineage>
</organism>
<dbReference type="CDD" id="cd06261">
    <property type="entry name" value="TM_PBP2"/>
    <property type="match status" value="1"/>
</dbReference>
<evidence type="ECO:0000256" key="8">
    <source>
        <dbReference type="RuleBase" id="RU363032"/>
    </source>
</evidence>
<evidence type="ECO:0000256" key="3">
    <source>
        <dbReference type="ARBA" id="ARBA00022475"/>
    </source>
</evidence>
<dbReference type="Pfam" id="PF00528">
    <property type="entry name" value="BPD_transp_1"/>
    <property type="match status" value="1"/>
</dbReference>
<dbReference type="InterPro" id="IPR043429">
    <property type="entry name" value="ArtM/GltK/GlnP/TcyL/YhdX-like"/>
</dbReference>
<evidence type="ECO:0000259" key="9">
    <source>
        <dbReference type="PROSITE" id="PS50928"/>
    </source>
</evidence>
<evidence type="ECO:0000256" key="5">
    <source>
        <dbReference type="ARBA" id="ARBA00022970"/>
    </source>
</evidence>
<dbReference type="Gene3D" id="1.10.3720.10">
    <property type="entry name" value="MetI-like"/>
    <property type="match status" value="1"/>
</dbReference>
<sequence>MADALAAVLLGLPLTLLVTAAAFSIGLVVGIPVLLALRSRFRPLALVMRFAVDLVRGIPPIVWLFLLYFGVSIGTIRLDALTAAILGLGIISSAYIAEMYRGGFAMVPRGQSEAAAALGLTRRTSFAMVLAPQAVRTALPSLTTYLLSLLKDSSIASTIGVADMVFAATMFARQNPTTAGIVPFFLAAGVYLVVSVPVAIAARRLDARFRKDVR</sequence>
<feature type="transmembrane region" description="Helical" evidence="8">
    <location>
        <begin position="180"/>
        <end position="202"/>
    </location>
</feature>
<accession>A0ABP9AHW5</accession>
<comment type="caution">
    <text evidence="10">The sequence shown here is derived from an EMBL/GenBank/DDBJ whole genome shotgun (WGS) entry which is preliminary data.</text>
</comment>